<keyword evidence="3" id="KW-0808">Transferase</keyword>
<evidence type="ECO:0000259" key="5">
    <source>
        <dbReference type="Pfam" id="PF00535"/>
    </source>
</evidence>
<evidence type="ECO:0000256" key="3">
    <source>
        <dbReference type="ARBA" id="ARBA00022679"/>
    </source>
</evidence>
<dbReference type="Gene3D" id="3.90.550.10">
    <property type="entry name" value="Spore Coat Polysaccharide Biosynthesis Protein SpsA, Chain A"/>
    <property type="match status" value="1"/>
</dbReference>
<evidence type="ECO:0000313" key="7">
    <source>
        <dbReference type="EMBL" id="QFR42556.1"/>
    </source>
</evidence>
<dbReference type="EMBL" id="CP041166">
    <property type="protein sequence ID" value="QFR42556.1"/>
    <property type="molecule type" value="Genomic_DNA"/>
</dbReference>
<keyword evidence="4" id="KW-0812">Transmembrane</keyword>
<dbReference type="SUPFAM" id="SSF53448">
    <property type="entry name" value="Nucleotide-diphospho-sugar transferases"/>
    <property type="match status" value="1"/>
</dbReference>
<keyword evidence="4" id="KW-1133">Transmembrane helix</keyword>
<comment type="similarity">
    <text evidence="1">Belongs to the glycosyltransferase 2 family.</text>
</comment>
<dbReference type="CDD" id="cd04186">
    <property type="entry name" value="GT_2_like_c"/>
    <property type="match status" value="1"/>
</dbReference>
<dbReference type="PANTHER" id="PTHR43179:SF12">
    <property type="entry name" value="GALACTOFURANOSYLTRANSFERASE GLFT2"/>
    <property type="match status" value="1"/>
</dbReference>
<organism evidence="7 8">
    <name type="scientific">Sulfurimonas xiamenensis</name>
    <dbReference type="NCBI Taxonomy" id="2590021"/>
    <lineage>
        <taxon>Bacteria</taxon>
        <taxon>Pseudomonadati</taxon>
        <taxon>Campylobacterota</taxon>
        <taxon>Epsilonproteobacteria</taxon>
        <taxon>Campylobacterales</taxon>
        <taxon>Sulfurimonadaceae</taxon>
        <taxon>Sulfurimonas</taxon>
    </lineage>
</organism>
<protein>
    <submittedName>
        <fullName evidence="7">Glycosyltransferase family 2 protein</fullName>
    </submittedName>
</protein>
<keyword evidence="2" id="KW-0328">Glycosyltransferase</keyword>
<evidence type="ECO:0000256" key="1">
    <source>
        <dbReference type="ARBA" id="ARBA00006739"/>
    </source>
</evidence>
<accession>A0AAJ4A272</accession>
<dbReference type="Pfam" id="PF02709">
    <property type="entry name" value="Glyco_transf_7C"/>
    <property type="match status" value="1"/>
</dbReference>
<reference evidence="8" key="1">
    <citation type="submission" date="2019-06" db="EMBL/GenBank/DDBJ databases">
        <title>Sulfurimonas gotlandica sp. nov., a chemoautotrophic and psychrotolerant epsilonproteobacterium isolated from a pelagic redoxcline, and an emended description of the genus Sulfurimonas.</title>
        <authorList>
            <person name="Wang S."/>
            <person name="Jiang L."/>
            <person name="Shao Z."/>
        </authorList>
    </citation>
    <scope>NUCLEOTIDE SEQUENCE [LARGE SCALE GENOMIC DNA]</scope>
    <source>
        <strain evidence="8">1-1N</strain>
    </source>
</reference>
<name>A0AAJ4A272_9BACT</name>
<sequence>MLKTFDIVTVNWNSGEQLKDCVESIQEAEFSNCILNKVVVVDNDSKDNSLELIEALNYEKLEIIKNQDNLGFGKACNIGAKNSQSDFILFLNPDAMVYEDTFKKLFEYIKHNDTKDVAVYGVQLIGDDDKVQRNCARVPSLSSFINRSLGLNKLNPKLFPSYTMQEWNHLNTREVDQVMGAFFMIKKDIFEKLNGFDERFFVYYEELELSKRIKDAGYKTVFVSEAQAYHKGGGTSEQVKAKRLFYNTRSRLIYGFKHFGFFRGLFLMIFTFLFEPLTRTAFSLIKGKYSEILENFKGFYMLYLDSFSIVKQGLKK</sequence>
<gene>
    <name evidence="7" type="ORF">FJR47_00950</name>
</gene>
<dbReference type="RefSeq" id="WP_152298627.1">
    <property type="nucleotide sequence ID" value="NZ_CP041166.1"/>
</dbReference>
<dbReference type="AlphaFoldDB" id="A0AAJ4A272"/>
<dbReference type="KEGG" id="suln:FJR47_00950"/>
<evidence type="ECO:0000259" key="6">
    <source>
        <dbReference type="Pfam" id="PF02709"/>
    </source>
</evidence>
<dbReference type="Pfam" id="PF00535">
    <property type="entry name" value="Glycos_transf_2"/>
    <property type="match status" value="1"/>
</dbReference>
<dbReference type="InterPro" id="IPR001173">
    <property type="entry name" value="Glyco_trans_2-like"/>
</dbReference>
<dbReference type="GO" id="GO:0016757">
    <property type="term" value="F:glycosyltransferase activity"/>
    <property type="evidence" value="ECO:0007669"/>
    <property type="project" value="UniProtKB-KW"/>
</dbReference>
<feature type="domain" description="Glycosyltransferase 2-like" evidence="5">
    <location>
        <begin position="7"/>
        <end position="157"/>
    </location>
</feature>
<proteinExistence type="inferred from homology"/>
<dbReference type="InterPro" id="IPR027791">
    <property type="entry name" value="Galactosyl_T_C"/>
</dbReference>
<feature type="transmembrane region" description="Helical" evidence="4">
    <location>
        <begin position="252"/>
        <end position="274"/>
    </location>
</feature>
<keyword evidence="8" id="KW-1185">Reference proteome</keyword>
<dbReference type="Proteomes" id="UP000326061">
    <property type="component" value="Chromosome"/>
</dbReference>
<evidence type="ECO:0000313" key="8">
    <source>
        <dbReference type="Proteomes" id="UP000326061"/>
    </source>
</evidence>
<evidence type="ECO:0000256" key="4">
    <source>
        <dbReference type="SAM" id="Phobius"/>
    </source>
</evidence>
<dbReference type="PANTHER" id="PTHR43179">
    <property type="entry name" value="RHAMNOSYLTRANSFERASE WBBL"/>
    <property type="match status" value="1"/>
</dbReference>
<evidence type="ECO:0000256" key="2">
    <source>
        <dbReference type="ARBA" id="ARBA00022676"/>
    </source>
</evidence>
<feature type="domain" description="Galactosyltransferase C-terminal" evidence="6">
    <location>
        <begin position="174"/>
        <end position="225"/>
    </location>
</feature>
<dbReference type="InterPro" id="IPR029044">
    <property type="entry name" value="Nucleotide-diphossugar_trans"/>
</dbReference>
<keyword evidence="4" id="KW-0472">Membrane</keyword>